<reference evidence="3" key="1">
    <citation type="submission" date="2025-08" db="UniProtKB">
        <authorList>
            <consortium name="RefSeq"/>
        </authorList>
    </citation>
    <scope>IDENTIFICATION</scope>
</reference>
<dbReference type="Proteomes" id="UP000504607">
    <property type="component" value="Chromosome 13"/>
</dbReference>
<keyword evidence="2" id="KW-1185">Reference proteome</keyword>
<accession>A0A6I9SC54</accession>
<dbReference type="InParanoid" id="A0A6I9SC54"/>
<evidence type="ECO:0000313" key="2">
    <source>
        <dbReference type="Proteomes" id="UP000504607"/>
    </source>
</evidence>
<evidence type="ECO:0000256" key="1">
    <source>
        <dbReference type="SAM" id="MobiDB-lite"/>
    </source>
</evidence>
<dbReference type="Pfam" id="PF15306">
    <property type="entry name" value="LIN37"/>
    <property type="match status" value="1"/>
</dbReference>
<dbReference type="AlphaFoldDB" id="A0A6I9SC54"/>
<dbReference type="RefSeq" id="XP_010937004.1">
    <property type="nucleotide sequence ID" value="XM_010938702.2"/>
</dbReference>
<dbReference type="KEGG" id="egu:105056484"/>
<dbReference type="PANTHER" id="PTHR37173">
    <property type="entry name" value="HYDROXYPROLINE-RICH GLYCOPROTEIN FAMILY PROTEIN"/>
    <property type="match status" value="1"/>
</dbReference>
<feature type="compositionally biased region" description="Low complexity" evidence="1">
    <location>
        <begin position="1"/>
        <end position="20"/>
    </location>
</feature>
<sequence length="350" mass="37324">MPTGPSSSTSAAATSPDAVTAPPPTSSQPPPKPFLSSPVPSSLRPPPTPLFSPSPQPLLGKTLHPPPPPPSTQGVPFAASHRAFSPRTAAVRPPSADQTVTVANPAGYIRNASPTAVMTFAPQARPFVFGATAADHAAQIPPAHTMRPPQAMPVPPSFVVPRSGGAATGGVAGTPKSVTPAVTHPKVTSFPVVSSTYEYNNSKERDKSREDTIVMINDRKVRLSDGESGSLYALCRSWVRNGLPHESQPNFGDGVKLLPRPLPPSMVDTHMLKKSEDINEAEDSIKEEDVGSVEQLSARDLLEGHIKRAKRVRAQLRKERLLRIERYKQRLALLLPPPSELGRNDTAPAN</sequence>
<dbReference type="PANTHER" id="PTHR37173:SF1">
    <property type="entry name" value="PROLINE-RICH FAMILY PROTEIN"/>
    <property type="match status" value="1"/>
</dbReference>
<feature type="compositionally biased region" description="Pro residues" evidence="1">
    <location>
        <begin position="43"/>
        <end position="56"/>
    </location>
</feature>
<dbReference type="InterPro" id="IPR028226">
    <property type="entry name" value="LIN37"/>
</dbReference>
<dbReference type="OrthoDB" id="1735564at2759"/>
<feature type="region of interest" description="Disordered" evidence="1">
    <location>
        <begin position="1"/>
        <end position="77"/>
    </location>
</feature>
<feature type="compositionally biased region" description="Pro residues" evidence="1">
    <location>
        <begin position="21"/>
        <end position="33"/>
    </location>
</feature>
<dbReference type="GO" id="GO:0017053">
    <property type="term" value="C:transcription repressor complex"/>
    <property type="evidence" value="ECO:0007669"/>
    <property type="project" value="InterPro"/>
</dbReference>
<name>A0A6I9SC54_ELAGV</name>
<protein>
    <submittedName>
        <fullName evidence="3">Wiskott-Aldrich syndrome protein homolog 1 isoform X1</fullName>
    </submittedName>
</protein>
<dbReference type="GeneID" id="105056484"/>
<gene>
    <name evidence="3" type="primary">LOC105056484</name>
</gene>
<proteinExistence type="predicted"/>
<organism evidence="2 3">
    <name type="scientific">Elaeis guineensis var. tenera</name>
    <name type="common">Oil palm</name>
    <dbReference type="NCBI Taxonomy" id="51953"/>
    <lineage>
        <taxon>Eukaryota</taxon>
        <taxon>Viridiplantae</taxon>
        <taxon>Streptophyta</taxon>
        <taxon>Embryophyta</taxon>
        <taxon>Tracheophyta</taxon>
        <taxon>Spermatophyta</taxon>
        <taxon>Magnoliopsida</taxon>
        <taxon>Liliopsida</taxon>
        <taxon>Arecaceae</taxon>
        <taxon>Arecoideae</taxon>
        <taxon>Cocoseae</taxon>
        <taxon>Elaeidinae</taxon>
        <taxon>Elaeis</taxon>
    </lineage>
</organism>
<evidence type="ECO:0000313" key="3">
    <source>
        <dbReference type="RefSeq" id="XP_010937004.1"/>
    </source>
</evidence>